<dbReference type="EMBL" id="JXSL01000035">
    <property type="protein sequence ID" value="KIL96699.1"/>
    <property type="molecule type" value="Genomic_DNA"/>
</dbReference>
<name>A0A0C2YAE2_PARME</name>
<keyword evidence="1" id="KW-0472">Membrane</keyword>
<reference evidence="2 3" key="1">
    <citation type="submission" date="2015-01" db="EMBL/GenBank/DDBJ databases">
        <title>Genome Sequence of Magnetospirillum magnetotacticum Strain MS-1.</title>
        <authorList>
            <person name="Marinov G.K."/>
            <person name="Smalley M.D."/>
            <person name="DeSalvo G."/>
        </authorList>
    </citation>
    <scope>NUCLEOTIDE SEQUENCE [LARGE SCALE GENOMIC DNA]</scope>
    <source>
        <strain evidence="2 3">MS-1</strain>
    </source>
</reference>
<keyword evidence="1" id="KW-1133">Transmembrane helix</keyword>
<protein>
    <recommendedName>
        <fullName evidence="4">Glycosyltransferase RgtA/B/C/D-like domain-containing protein</fullName>
    </recommendedName>
</protein>
<feature type="transmembrane region" description="Helical" evidence="1">
    <location>
        <begin position="333"/>
        <end position="353"/>
    </location>
</feature>
<feature type="transmembrane region" description="Helical" evidence="1">
    <location>
        <begin position="253"/>
        <end position="273"/>
    </location>
</feature>
<feature type="transmembrane region" description="Helical" evidence="1">
    <location>
        <begin position="387"/>
        <end position="406"/>
    </location>
</feature>
<accession>A0A0C2YAE2</accession>
<dbReference type="OrthoDB" id="7295605at2"/>
<feature type="transmembrane region" description="Helical" evidence="1">
    <location>
        <begin position="122"/>
        <end position="141"/>
    </location>
</feature>
<feature type="transmembrane region" description="Helical" evidence="1">
    <location>
        <begin position="21"/>
        <end position="42"/>
    </location>
</feature>
<evidence type="ECO:0000256" key="1">
    <source>
        <dbReference type="SAM" id="Phobius"/>
    </source>
</evidence>
<dbReference type="AlphaFoldDB" id="A0A0C2YAE2"/>
<comment type="caution">
    <text evidence="2">The sequence shown here is derived from an EMBL/GenBank/DDBJ whole genome shotgun (WGS) entry which is preliminary data.</text>
</comment>
<dbReference type="Proteomes" id="UP000031971">
    <property type="component" value="Unassembled WGS sequence"/>
</dbReference>
<gene>
    <name evidence="2" type="ORF">CCC_01565</name>
</gene>
<dbReference type="RefSeq" id="WP_152619823.1">
    <property type="nucleotide sequence ID" value="NZ_JXSL01000035.1"/>
</dbReference>
<keyword evidence="3" id="KW-1185">Reference proteome</keyword>
<feature type="transmembrane region" description="Helical" evidence="1">
    <location>
        <begin position="228"/>
        <end position="247"/>
    </location>
</feature>
<feature type="transmembrane region" description="Helical" evidence="1">
    <location>
        <begin position="62"/>
        <end position="88"/>
    </location>
</feature>
<proteinExistence type="predicted"/>
<sequence length="472" mass="51589">MFVYEALRLNSGLSQHYLDHTGYVMFVLLAWWLKLMHLLGVVDVSSLKALPPTGSAAFEPVYAKLVFAGRYMVAGLSGVFAALFFLGIRAITGNFAVALGAAMVFACSRELGIQALTIYTELPSGLFLFLTFVAVATAGSSRRPAFHLFWAGLCATLALMAKMQGVFVALGMPMVALAFGCRAERRWIEPEWSERLTLSMLLAVPILPVLLMVFSAAFFLGNRGGYQLAIIVYIVAAVWAYGLIYAVPVRERLFAMLAVGGGISAAFLLHLLYHNMGATDALSNFIDHMYNLGSIGQKGGDPGGRPSMPLVVRLVDDGFAATLARRLFHPDPWLKPLDLLGFAVLIAIAVLAWHRRFAAALRVGLLAGMAVGAEAATRIYKIELKHLIYMDTWLIIAAALAAHQFWPEMGRRGRAGLAAVLLVVLAFEVNDVARPNMVQFQRIENACGQAYAYMMPIAEAFRRYCPPDFPFP</sequence>
<organism evidence="2 3">
    <name type="scientific">Paramagnetospirillum magnetotacticum MS-1</name>
    <dbReference type="NCBI Taxonomy" id="272627"/>
    <lineage>
        <taxon>Bacteria</taxon>
        <taxon>Pseudomonadati</taxon>
        <taxon>Pseudomonadota</taxon>
        <taxon>Alphaproteobacteria</taxon>
        <taxon>Rhodospirillales</taxon>
        <taxon>Magnetospirillaceae</taxon>
        <taxon>Paramagnetospirillum</taxon>
    </lineage>
</organism>
<evidence type="ECO:0000313" key="2">
    <source>
        <dbReference type="EMBL" id="KIL96699.1"/>
    </source>
</evidence>
<dbReference type="STRING" id="272627.CCC_01565"/>
<evidence type="ECO:0000313" key="3">
    <source>
        <dbReference type="Proteomes" id="UP000031971"/>
    </source>
</evidence>
<feature type="transmembrane region" description="Helical" evidence="1">
    <location>
        <begin position="199"/>
        <end position="221"/>
    </location>
</feature>
<keyword evidence="1" id="KW-0812">Transmembrane</keyword>
<evidence type="ECO:0008006" key="4">
    <source>
        <dbReference type="Google" id="ProtNLM"/>
    </source>
</evidence>
<feature type="transmembrane region" description="Helical" evidence="1">
    <location>
        <begin position="148"/>
        <end position="179"/>
    </location>
</feature>